<dbReference type="AlphaFoldDB" id="A0A6J5ABY5"/>
<dbReference type="GO" id="GO:0008289">
    <property type="term" value="F:lipid binding"/>
    <property type="evidence" value="ECO:0007669"/>
    <property type="project" value="UniProtKB-UniRule"/>
</dbReference>
<keyword evidence="2" id="KW-0472">Membrane</keyword>
<accession>A0A6J5ABY5</accession>
<evidence type="ECO:0000259" key="3">
    <source>
        <dbReference type="Pfam" id="PF08212"/>
    </source>
</evidence>
<evidence type="ECO:0000313" key="5">
    <source>
        <dbReference type="Proteomes" id="UP000494249"/>
    </source>
</evidence>
<evidence type="ECO:0000256" key="2">
    <source>
        <dbReference type="PIRNR" id="PIRNR036893"/>
    </source>
</evidence>
<dbReference type="Pfam" id="PF08212">
    <property type="entry name" value="Lipocalin_2"/>
    <property type="match status" value="1"/>
</dbReference>
<dbReference type="SUPFAM" id="SSF50814">
    <property type="entry name" value="Lipocalins"/>
    <property type="match status" value="1"/>
</dbReference>
<dbReference type="CDD" id="cd19438">
    <property type="entry name" value="lipocalin_Blc-like"/>
    <property type="match status" value="1"/>
</dbReference>
<dbReference type="GO" id="GO:0009279">
    <property type="term" value="C:cell outer membrane"/>
    <property type="evidence" value="ECO:0007669"/>
    <property type="project" value="UniProtKB-SubCell"/>
</dbReference>
<keyword evidence="2" id="KW-0998">Cell outer membrane</keyword>
<dbReference type="Proteomes" id="UP000494249">
    <property type="component" value="Unassembled WGS sequence"/>
</dbReference>
<dbReference type="Gene3D" id="2.40.128.20">
    <property type="match status" value="1"/>
</dbReference>
<dbReference type="InterPro" id="IPR022271">
    <property type="entry name" value="Lipocalin_ApoD"/>
</dbReference>
<dbReference type="InterPro" id="IPR047202">
    <property type="entry name" value="Lipocalin_Blc-like_dom"/>
</dbReference>
<dbReference type="GO" id="GO:0006950">
    <property type="term" value="P:response to stress"/>
    <property type="evidence" value="ECO:0007669"/>
    <property type="project" value="UniProtKB-ARBA"/>
</dbReference>
<dbReference type="PANTHER" id="PTHR10612:SF34">
    <property type="entry name" value="APOLIPOPROTEIN D"/>
    <property type="match status" value="1"/>
</dbReference>
<comment type="similarity">
    <text evidence="1 2">Belongs to the calycin superfamily. Lipocalin family.</text>
</comment>
<dbReference type="PIRSF" id="PIRSF036893">
    <property type="entry name" value="Lipocalin_ApoD"/>
    <property type="match status" value="1"/>
</dbReference>
<comment type="function">
    <text evidence="2">Involved in the storage or transport of lipids necessary for membrane maintenance under stressful conditions. Displays a binding preference for lysophospholipids.</text>
</comment>
<evidence type="ECO:0000313" key="4">
    <source>
        <dbReference type="EMBL" id="CAB3656486.1"/>
    </source>
</evidence>
<name>A0A6J5ABY5_9BURK</name>
<gene>
    <name evidence="4" type="ORF">LMG22037_01257</name>
</gene>
<keyword evidence="2" id="KW-0732">Signal</keyword>
<dbReference type="InterPro" id="IPR000566">
    <property type="entry name" value="Lipocln_cytosolic_FA-bd_dom"/>
</dbReference>
<dbReference type="EMBL" id="CADIKB010000003">
    <property type="protein sequence ID" value="CAB3656486.1"/>
    <property type="molecule type" value="Genomic_DNA"/>
</dbReference>
<feature type="signal peptide" evidence="2">
    <location>
        <begin position="1"/>
        <end position="19"/>
    </location>
</feature>
<evidence type="ECO:0000256" key="1">
    <source>
        <dbReference type="ARBA" id="ARBA00006889"/>
    </source>
</evidence>
<comment type="subcellular location">
    <subcellularLocation>
        <location evidence="2">Cell outer membrane</location>
    </subcellularLocation>
</comment>
<dbReference type="RefSeq" id="WP_028360078.1">
    <property type="nucleotide sequence ID" value="NZ_CADFGL010000004.1"/>
</dbReference>
<keyword evidence="2" id="KW-0449">Lipoprotein</keyword>
<protein>
    <recommendedName>
        <fullName evidence="2">Outer membrane lipoprotein Blc</fullName>
    </recommendedName>
</protein>
<keyword evidence="2" id="KW-0446">Lipid-binding</keyword>
<comment type="subunit">
    <text evidence="2">Homodimer.</text>
</comment>
<feature type="chain" id="PRO_5027203654" description="Outer membrane lipoprotein Blc" evidence="2">
    <location>
        <begin position="20"/>
        <end position="188"/>
    </location>
</feature>
<reference evidence="4 5" key="1">
    <citation type="submission" date="2020-04" db="EMBL/GenBank/DDBJ databases">
        <authorList>
            <person name="De Canck E."/>
        </authorList>
    </citation>
    <scope>NUCLEOTIDE SEQUENCE [LARGE SCALE GENOMIC DNA]</scope>
    <source>
        <strain evidence="4 5">LMG 22037</strain>
    </source>
</reference>
<organism evidence="4 5">
    <name type="scientific">Paraburkholderia phenoliruptrix</name>
    <dbReference type="NCBI Taxonomy" id="252970"/>
    <lineage>
        <taxon>Bacteria</taxon>
        <taxon>Pseudomonadati</taxon>
        <taxon>Pseudomonadota</taxon>
        <taxon>Betaproteobacteria</taxon>
        <taxon>Burkholderiales</taxon>
        <taxon>Burkholderiaceae</taxon>
        <taxon>Paraburkholderia</taxon>
    </lineage>
</organism>
<dbReference type="InterPro" id="IPR012674">
    <property type="entry name" value="Calycin"/>
</dbReference>
<sequence>MYKSIACIAACILCFAGCAQSPAIPPPTACTAGAPLDLTRYMGRWYVIADTPFLSEHDYVGNYDEFTLLADGKIDDRYLGRRHDFGQPVTGSHFVAKVIPGTGNTKWRVGLIWPFEIVVITAYVDPEYRYTIRCMADGNMVWVLARDPQMDEGAYRDVLARLAAMGFHTDLLRRVPQKPEQMGQPGFQ</sequence>
<dbReference type="PANTHER" id="PTHR10612">
    <property type="entry name" value="APOLIPOPROTEIN D"/>
    <property type="match status" value="1"/>
</dbReference>
<feature type="domain" description="Lipocalin/cytosolic fatty-acid binding" evidence="3">
    <location>
        <begin position="36"/>
        <end position="177"/>
    </location>
</feature>
<proteinExistence type="inferred from homology"/>